<evidence type="ECO:0000313" key="3">
    <source>
        <dbReference type="Proteomes" id="UP001642409"/>
    </source>
</evidence>
<proteinExistence type="predicted"/>
<dbReference type="EMBL" id="CATOUU010000042">
    <property type="protein sequence ID" value="CAI9914100.1"/>
    <property type="molecule type" value="Genomic_DNA"/>
</dbReference>
<keyword evidence="3" id="KW-1185">Reference proteome</keyword>
<dbReference type="EMBL" id="CAXDID020000065">
    <property type="protein sequence ID" value="CAL6012042.1"/>
    <property type="molecule type" value="Genomic_DNA"/>
</dbReference>
<sequence length="136" mass="16098">MKFQTIEEAIIYYRAKTVGGVKKEGNEYVLDETVKPTKIHLNFLQIANDCNITEKECRQKFQTLPERILQAWPQNIVDAVLARINELWQQIQEPDIATKKKVIRETIDSEFHLMQQVEFGYTEIKNKIDYILRKLQ</sequence>
<evidence type="ECO:0000313" key="1">
    <source>
        <dbReference type="EMBL" id="CAI9914100.1"/>
    </source>
</evidence>
<evidence type="ECO:0000313" key="2">
    <source>
        <dbReference type="EMBL" id="CAL6012042.1"/>
    </source>
</evidence>
<reference evidence="2 3" key="2">
    <citation type="submission" date="2024-07" db="EMBL/GenBank/DDBJ databases">
        <authorList>
            <person name="Akdeniz Z."/>
        </authorList>
    </citation>
    <scope>NUCLEOTIDE SEQUENCE [LARGE SCALE GENOMIC DNA]</scope>
</reference>
<reference evidence="1" key="1">
    <citation type="submission" date="2023-06" db="EMBL/GenBank/DDBJ databases">
        <authorList>
            <person name="Kurt Z."/>
        </authorList>
    </citation>
    <scope>NUCLEOTIDE SEQUENCE</scope>
</reference>
<dbReference type="AlphaFoldDB" id="A0AA86N733"/>
<protein>
    <submittedName>
        <fullName evidence="2">Hypothetical_protein</fullName>
    </submittedName>
</protein>
<dbReference type="Proteomes" id="UP001642409">
    <property type="component" value="Unassembled WGS sequence"/>
</dbReference>
<name>A0AA86N733_9EUKA</name>
<gene>
    <name evidence="1" type="ORF">HINF_LOCUS1745</name>
    <name evidence="2" type="ORF">HINF_LOCUS23115</name>
</gene>
<accession>A0AA86N733</accession>
<organism evidence="1">
    <name type="scientific">Hexamita inflata</name>
    <dbReference type="NCBI Taxonomy" id="28002"/>
    <lineage>
        <taxon>Eukaryota</taxon>
        <taxon>Metamonada</taxon>
        <taxon>Diplomonadida</taxon>
        <taxon>Hexamitidae</taxon>
        <taxon>Hexamitinae</taxon>
        <taxon>Hexamita</taxon>
    </lineage>
</organism>
<comment type="caution">
    <text evidence="1">The sequence shown here is derived from an EMBL/GenBank/DDBJ whole genome shotgun (WGS) entry which is preliminary data.</text>
</comment>